<comment type="subcellular location">
    <subcellularLocation>
        <location evidence="1">Nucleus</location>
    </subcellularLocation>
</comment>
<dbReference type="GO" id="GO:0036228">
    <property type="term" value="P:protein localization to nuclear inner membrane"/>
    <property type="evidence" value="ECO:0007669"/>
    <property type="project" value="TreeGrafter"/>
</dbReference>
<dbReference type="Gene3D" id="1.20.120.1880">
    <property type="entry name" value="Nucleoporin, helical C-terminal domain"/>
    <property type="match status" value="1"/>
</dbReference>
<dbReference type="PANTHER" id="PTHR10350:SF6">
    <property type="entry name" value="NUCLEAR PORE COMPLEX PROTEIN NUP155"/>
    <property type="match status" value="1"/>
</dbReference>
<keyword evidence="4" id="KW-0539">Nucleus</keyword>
<protein>
    <recommendedName>
        <fullName evidence="9">Nucleoporin Nup133/Nup155-like N-terminal domain-containing protein</fullName>
    </recommendedName>
</protein>
<feature type="domain" description="Nucleoporin Nup133/Nup155-like C-terminal" evidence="5">
    <location>
        <begin position="574"/>
        <end position="1232"/>
    </location>
</feature>
<dbReference type="STRING" id="1806994.A0A507BZV5"/>
<comment type="similarity">
    <text evidence="2">Belongs to the non-repetitive/WGA-negative nucleoporin family.</text>
</comment>
<dbReference type="GO" id="GO:0017056">
    <property type="term" value="F:structural constituent of nuclear pore"/>
    <property type="evidence" value="ECO:0007669"/>
    <property type="project" value="InterPro"/>
</dbReference>
<evidence type="ECO:0000313" key="7">
    <source>
        <dbReference type="EMBL" id="TPX34337.1"/>
    </source>
</evidence>
<dbReference type="Gene3D" id="1.25.40.450">
    <property type="entry name" value="Nucleoporin, helical domain, N-terminal subdomain"/>
    <property type="match status" value="1"/>
</dbReference>
<dbReference type="InterPro" id="IPR007187">
    <property type="entry name" value="Nucleoporin_Nup133/Nup155_C"/>
</dbReference>
<accession>A0A507BZV5</accession>
<comment type="caution">
    <text evidence="7">The sequence shown here is derived from an EMBL/GenBank/DDBJ whole genome shotgun (WGS) entry which is preliminary data.</text>
</comment>
<keyword evidence="8" id="KW-1185">Reference proteome</keyword>
<sequence>MLGPQVPAQGPSTMMEPTEDLRLAARTVLDSMDKDKWVDFIEILRRPAPQLAQQDLDSHLAMSRIPSFHISDDLFRPMPDALLNHFDNAESSSYMGLLMELQRAWIAIDNKLFLWNYAKGNDFTVWDDQEQLISTVGLVKPRKNIFIKEIEYILVIATSLEILLVGVAFSGPTKELKLYPTGFSVPTDGVRITNINGTSEGRLFLCGANGHVYELVYQAVEGLLSRKCWKIDRSSSFASYFMPTFLQPSREDPLRGVALDESSKVLYTLTGNSIITVYTYGPDMHTFQKVQTLPNLYHDTQQILETLSISSHIVDPSSFWIVSLHVLKRTESHQLCLMAVTHVGLRLYFGRMSWDGSVSQAASASACAISLRTVRMWVPPISPLGMAPATHASAGPNVHTSLYSTGVLIAANAGEETDVLVGISPDVAIIGRTGSNSYAEISSDCQIQGRVWTLAEVPSAFTEISGAAFRAVGAYTITKRRPIDILEVYLQSYNYNFKDIESFTRSYGSDQTCAMSLHLIARGDVSTALQGYYMMAERTYFEQGGKPIIQTRSATTFEGGRMGVALAVPEVVYSGKHNGLVFCFARSIMSIWRKKIAKTLTPVAGKPQFDCNFGEQELTNVYTVLQRLDAFVTRNFDQITKTMVGQAFGVQPQVLDQADVDAQQKETESMTRIQKLIRACLENIQFLSLMMTSFTLLVASIPEARQKELLELNFEGLVTTPKGVSIARELIAASVKKEVDLGRDVEEICESLEQKCPSLCSTTEVLQFKGVEALHKAKNSSGEIQRNLLSQSLQLFMTAVKSMKFAKVEDICRTYIALNFPSGATKLALAFASYQDGSPLQKVLTVGSHPPGSQPTDRELAYILILSLIFSPTSTQPISDANIRTQLQSALQTQDRLFHQYVYEHLFAEGKIQLLLDIRTPQLVEHLESAFQQTLNKPGFSVDKAELLSRIYAVLNAFDEAAAVLFQIGESDSPIEIQKRIGYFTTCMNYLNSTGTSTITTLSLKNNVQAALQVSEIQGEVLQALTAIAPNDPRATATLGRVINDCRFKLMSLDDLWNGIVKPFSLNVQTLLIFHAAGKRDIQHIRQIWRSVIDTAGPPNSTVTYERLCTTINALSKRLMPDEYVFPLGFLISDLEELNYQNRQVAPPGWVIRALSGPDIPIRAVYQQFYELYDSKVYPWSSDDAQQFLLSEFCVVLESWLHAIERRSEKREDLPAPEVDQIIARIMVTPNLRRDLHDKFSGIRRKLHEFYQ</sequence>
<organism evidence="7 8">
    <name type="scientific">Synchytrium microbalum</name>
    <dbReference type="NCBI Taxonomy" id="1806994"/>
    <lineage>
        <taxon>Eukaryota</taxon>
        <taxon>Fungi</taxon>
        <taxon>Fungi incertae sedis</taxon>
        <taxon>Chytridiomycota</taxon>
        <taxon>Chytridiomycota incertae sedis</taxon>
        <taxon>Chytridiomycetes</taxon>
        <taxon>Synchytriales</taxon>
        <taxon>Synchytriaceae</taxon>
        <taxon>Synchytrium</taxon>
    </lineage>
</organism>
<dbReference type="EMBL" id="QEAO01000014">
    <property type="protein sequence ID" value="TPX34337.1"/>
    <property type="molecule type" value="Genomic_DNA"/>
</dbReference>
<reference evidence="7 8" key="1">
    <citation type="journal article" date="2019" name="Sci. Rep.">
        <title>Comparative genomics of chytrid fungi reveal insights into the obligate biotrophic and pathogenic lifestyle of Synchytrium endobioticum.</title>
        <authorList>
            <person name="van de Vossenberg B.T.L.H."/>
            <person name="Warris S."/>
            <person name="Nguyen H.D.T."/>
            <person name="van Gent-Pelzer M.P.E."/>
            <person name="Joly D.L."/>
            <person name="van de Geest H.C."/>
            <person name="Bonants P.J.M."/>
            <person name="Smith D.S."/>
            <person name="Levesque C.A."/>
            <person name="van der Lee T.A.J."/>
        </authorList>
    </citation>
    <scope>NUCLEOTIDE SEQUENCE [LARGE SCALE GENOMIC DNA]</scope>
    <source>
        <strain evidence="7 8">JEL517</strain>
    </source>
</reference>
<dbReference type="GO" id="GO:0006405">
    <property type="term" value="P:RNA export from nucleus"/>
    <property type="evidence" value="ECO:0007669"/>
    <property type="project" value="TreeGrafter"/>
</dbReference>
<evidence type="ECO:0000259" key="6">
    <source>
        <dbReference type="Pfam" id="PF08801"/>
    </source>
</evidence>
<dbReference type="PANTHER" id="PTHR10350">
    <property type="entry name" value="NUCLEAR PORE COMPLEX PROTEIN NUP155"/>
    <property type="match status" value="1"/>
</dbReference>
<evidence type="ECO:0000256" key="3">
    <source>
        <dbReference type="ARBA" id="ARBA00022448"/>
    </source>
</evidence>
<dbReference type="InterPro" id="IPR014908">
    <property type="entry name" value="Nucleoporin_Nup133/Nup155_N"/>
</dbReference>
<dbReference type="Pfam" id="PF03177">
    <property type="entry name" value="Nucleoporin_C"/>
    <property type="match status" value="1"/>
</dbReference>
<dbReference type="RefSeq" id="XP_031025101.1">
    <property type="nucleotide sequence ID" value="XM_031168870.1"/>
</dbReference>
<dbReference type="Proteomes" id="UP000319731">
    <property type="component" value="Unassembled WGS sequence"/>
</dbReference>
<evidence type="ECO:0000256" key="1">
    <source>
        <dbReference type="ARBA" id="ARBA00004123"/>
    </source>
</evidence>
<dbReference type="InterPro" id="IPR004870">
    <property type="entry name" value="Nucleoporin_Nup155"/>
</dbReference>
<evidence type="ECO:0000259" key="5">
    <source>
        <dbReference type="Pfam" id="PF03177"/>
    </source>
</evidence>
<evidence type="ECO:0000313" key="8">
    <source>
        <dbReference type="Proteomes" id="UP000319731"/>
    </source>
</evidence>
<evidence type="ECO:0000256" key="2">
    <source>
        <dbReference type="ARBA" id="ARBA00007373"/>
    </source>
</evidence>
<dbReference type="Gene3D" id="1.20.58.1780">
    <property type="match status" value="1"/>
</dbReference>
<dbReference type="OrthoDB" id="338970at2759"/>
<dbReference type="Gene3D" id="1.25.40.440">
    <property type="entry name" value="Nucleoporin, helical domain, central subdomain"/>
    <property type="match status" value="1"/>
</dbReference>
<dbReference type="Pfam" id="PF08801">
    <property type="entry name" value="Nucleoporin_N"/>
    <property type="match status" value="1"/>
</dbReference>
<evidence type="ECO:0000256" key="4">
    <source>
        <dbReference type="ARBA" id="ARBA00023242"/>
    </source>
</evidence>
<dbReference type="InterPro" id="IPR042537">
    <property type="entry name" value="Nucleoporin_Nup155_C_2"/>
</dbReference>
<gene>
    <name evidence="7" type="ORF">SmJEL517_g02942</name>
</gene>
<proteinExistence type="inferred from homology"/>
<dbReference type="InterPro" id="IPR042533">
    <property type="entry name" value="Nucleoporin_Nup155_C_1"/>
</dbReference>
<dbReference type="InterPro" id="IPR042538">
    <property type="entry name" value="Nucleoporin_Nup155_C_3"/>
</dbReference>
<dbReference type="GeneID" id="42004167"/>
<dbReference type="GO" id="GO:0044611">
    <property type="term" value="C:nuclear pore inner ring"/>
    <property type="evidence" value="ECO:0007669"/>
    <property type="project" value="TreeGrafter"/>
</dbReference>
<keyword evidence="3" id="KW-0813">Transport</keyword>
<dbReference type="GO" id="GO:0000972">
    <property type="term" value="P:transcription-dependent tethering of RNA polymerase II gene DNA at nuclear periphery"/>
    <property type="evidence" value="ECO:0007669"/>
    <property type="project" value="TreeGrafter"/>
</dbReference>
<evidence type="ECO:0008006" key="9">
    <source>
        <dbReference type="Google" id="ProtNLM"/>
    </source>
</evidence>
<feature type="domain" description="Nucleoporin Nup133/Nup155-like N-terminal" evidence="6">
    <location>
        <begin position="77"/>
        <end position="380"/>
    </location>
</feature>
<dbReference type="AlphaFoldDB" id="A0A507BZV5"/>
<dbReference type="GO" id="GO:0006606">
    <property type="term" value="P:protein import into nucleus"/>
    <property type="evidence" value="ECO:0007669"/>
    <property type="project" value="TreeGrafter"/>
</dbReference>
<name>A0A507BZV5_9FUNG</name>